<protein>
    <recommendedName>
        <fullName evidence="14">IPT/TIG domain-containing protein</fullName>
    </recommendedName>
</protein>
<evidence type="ECO:0000256" key="3">
    <source>
        <dbReference type="ARBA" id="ARBA00022676"/>
    </source>
</evidence>
<evidence type="ECO:0000256" key="5">
    <source>
        <dbReference type="ARBA" id="ARBA00022692"/>
    </source>
</evidence>
<dbReference type="OrthoDB" id="10264956at2759"/>
<dbReference type="InterPro" id="IPR002909">
    <property type="entry name" value="IPT_dom"/>
</dbReference>
<name>A0A830HMT1_9CHLO</name>
<feature type="compositionally biased region" description="Acidic residues" evidence="12">
    <location>
        <begin position="135"/>
        <end position="154"/>
    </location>
</feature>
<keyword evidence="6" id="KW-0732">Signal</keyword>
<evidence type="ECO:0000256" key="12">
    <source>
        <dbReference type="SAM" id="MobiDB-lite"/>
    </source>
</evidence>
<evidence type="ECO:0000256" key="13">
    <source>
        <dbReference type="SAM" id="Phobius"/>
    </source>
</evidence>
<accession>A0A830HMT1</accession>
<evidence type="ECO:0000313" key="15">
    <source>
        <dbReference type="EMBL" id="GHP07090.1"/>
    </source>
</evidence>
<evidence type="ECO:0000256" key="11">
    <source>
        <dbReference type="ARBA" id="ARBA00023180"/>
    </source>
</evidence>
<dbReference type="Gene3D" id="3.90.1480.20">
    <property type="entry name" value="Glycosyl transferase family 29"/>
    <property type="match status" value="1"/>
</dbReference>
<dbReference type="EMBL" id="BNJQ01000015">
    <property type="protein sequence ID" value="GHP07090.1"/>
    <property type="molecule type" value="Genomic_DNA"/>
</dbReference>
<evidence type="ECO:0000256" key="4">
    <source>
        <dbReference type="ARBA" id="ARBA00022679"/>
    </source>
</evidence>
<dbReference type="CDD" id="cd00603">
    <property type="entry name" value="IPT_PCSR"/>
    <property type="match status" value="2"/>
</dbReference>
<keyword evidence="4" id="KW-0808">Transferase</keyword>
<feature type="domain" description="IPT/TIG" evidence="14">
    <location>
        <begin position="268"/>
        <end position="359"/>
    </location>
</feature>
<keyword evidence="16" id="KW-1185">Reference proteome</keyword>
<evidence type="ECO:0000256" key="2">
    <source>
        <dbReference type="ARBA" id="ARBA00006003"/>
    </source>
</evidence>
<organism evidence="15 16">
    <name type="scientific">Pycnococcus provasolii</name>
    <dbReference type="NCBI Taxonomy" id="41880"/>
    <lineage>
        <taxon>Eukaryota</taxon>
        <taxon>Viridiplantae</taxon>
        <taxon>Chlorophyta</taxon>
        <taxon>Pseudoscourfieldiophyceae</taxon>
        <taxon>Pseudoscourfieldiales</taxon>
        <taxon>Pycnococcaceae</taxon>
        <taxon>Pycnococcus</taxon>
    </lineage>
</organism>
<feature type="domain" description="IPT/TIG" evidence="14">
    <location>
        <begin position="179"/>
        <end position="267"/>
    </location>
</feature>
<dbReference type="SUPFAM" id="SSF81296">
    <property type="entry name" value="E set domains"/>
    <property type="match status" value="2"/>
</dbReference>
<feature type="compositionally biased region" description="Acidic residues" evidence="12">
    <location>
        <begin position="167"/>
        <end position="180"/>
    </location>
</feature>
<keyword evidence="7" id="KW-0735">Signal-anchor</keyword>
<dbReference type="InterPro" id="IPR014756">
    <property type="entry name" value="Ig_E-set"/>
</dbReference>
<dbReference type="InterPro" id="IPR001675">
    <property type="entry name" value="Glyco_trans_29"/>
</dbReference>
<evidence type="ECO:0000313" key="16">
    <source>
        <dbReference type="Proteomes" id="UP000660262"/>
    </source>
</evidence>
<feature type="compositionally biased region" description="Acidic residues" evidence="12">
    <location>
        <begin position="103"/>
        <end position="128"/>
    </location>
</feature>
<keyword evidence="11" id="KW-0325">Glycoprotein</keyword>
<dbReference type="Pfam" id="PF00777">
    <property type="entry name" value="Glyco_transf_29"/>
    <property type="match status" value="1"/>
</dbReference>
<evidence type="ECO:0000256" key="7">
    <source>
        <dbReference type="ARBA" id="ARBA00022968"/>
    </source>
</evidence>
<feature type="region of interest" description="Disordered" evidence="12">
    <location>
        <begin position="587"/>
        <end position="628"/>
    </location>
</feature>
<dbReference type="PANTHER" id="PTHR46769:SF2">
    <property type="entry name" value="FIBROCYSTIN-L ISOFORM 2 PRECURSOR-RELATED"/>
    <property type="match status" value="1"/>
</dbReference>
<dbReference type="InterPro" id="IPR052387">
    <property type="entry name" value="Fibrocystin"/>
</dbReference>
<evidence type="ECO:0000256" key="10">
    <source>
        <dbReference type="ARBA" id="ARBA00023136"/>
    </source>
</evidence>
<keyword evidence="5 13" id="KW-0812">Transmembrane</keyword>
<comment type="caution">
    <text evidence="15">The sequence shown here is derived from an EMBL/GenBank/DDBJ whole genome shotgun (WGS) entry which is preliminary data.</text>
</comment>
<reference evidence="15" key="1">
    <citation type="submission" date="2020-10" db="EMBL/GenBank/DDBJ databases">
        <title>Unveiling of a novel bifunctional photoreceptor, Dualchrome1, isolated from a cosmopolitan green alga.</title>
        <authorList>
            <person name="Suzuki S."/>
            <person name="Kawachi M."/>
        </authorList>
    </citation>
    <scope>NUCLEOTIDE SEQUENCE</scope>
    <source>
        <strain evidence="15">NIES 2893</strain>
    </source>
</reference>
<keyword evidence="10 13" id="KW-0472">Membrane</keyword>
<dbReference type="GO" id="GO:0008373">
    <property type="term" value="F:sialyltransferase activity"/>
    <property type="evidence" value="ECO:0007669"/>
    <property type="project" value="InterPro"/>
</dbReference>
<feature type="compositionally biased region" description="Basic and acidic residues" evidence="12">
    <location>
        <begin position="595"/>
        <end position="605"/>
    </location>
</feature>
<feature type="transmembrane region" description="Helical" evidence="13">
    <location>
        <begin position="28"/>
        <end position="48"/>
    </location>
</feature>
<evidence type="ECO:0000256" key="1">
    <source>
        <dbReference type="ARBA" id="ARBA00004323"/>
    </source>
</evidence>
<dbReference type="AlphaFoldDB" id="A0A830HMT1"/>
<dbReference type="Proteomes" id="UP000660262">
    <property type="component" value="Unassembled WGS sequence"/>
</dbReference>
<dbReference type="SMART" id="SM00429">
    <property type="entry name" value="IPT"/>
    <property type="match status" value="2"/>
</dbReference>
<dbReference type="Pfam" id="PF01833">
    <property type="entry name" value="TIG"/>
    <property type="match status" value="2"/>
</dbReference>
<feature type="compositionally biased region" description="Acidic residues" evidence="12">
    <location>
        <begin position="607"/>
        <end position="619"/>
    </location>
</feature>
<evidence type="ECO:0000259" key="14">
    <source>
        <dbReference type="SMART" id="SM00429"/>
    </source>
</evidence>
<sequence>MMRRALPWHVALFMYIRRKLKHASAQTIIRWAVLAMIVVSFVLTFLFVDSDSGGAIDVLDDIDARADNEGNLLGGDDADDVAARKRSRSNRRGGAPSRGKPDEPDDGEEDEEENEPLQERGDEDEDEDGPRGENGEDEDEDGADGDGEEGDGDEDAPRPKRRKSGDELLDGDDEEEDVEPEVVTIQPFHGVAIGGTVVTIRGKHFMGSDVRAEVGGIACASTTVTDAETVLCTTPAGAGARLNVGVRKRTSRGYFVTSRENTLYSYDDPSVESVSPDHGPTEGGSTISVVGTNFGPLDANVPVEASVGGVPCTSTTVVSDSVVVCVTPQGTPGAKSVVVAVGEGEHRAESRRNRLFAYVLSPRERLLEQAGALLDGLTVRFGDGVPMALHRTGVSAPFEFVGKDAFTGKSIVFAVSPDVFDSLPESDWRKDYRRCAVVGHDSSLLDTMHGRRIDSAEAVFRFNNAPTKGYEEYVGTRDSVRLLSTSFLRMVLTRDPHLRRVGLASGGASGWRPTGRQTLVISSPYAMDLGVSLSQAFPRTNVVHLSRSLVSNVNTLYAELRRRFEELGVEGMLTKSSALEAREAFADGQPTSADGGDKQKARQGDEGLPDEDELPDEDGWGGGGGNRRLLAKPASLQVSEALAKMAMEAQALVDVEPRPSAHDPLPEFLGVLLALQSCQQVEVFGMPRALSAAVMRGATAPGGADTNTNEREPYFKAEGAAIFDTRDSLLADRKVDADAHALDVDAAILQLLELRGYVTIVD</sequence>
<comment type="similarity">
    <text evidence="2">Belongs to the glycosyltransferase 29 family.</text>
</comment>
<evidence type="ECO:0000256" key="6">
    <source>
        <dbReference type="ARBA" id="ARBA00022729"/>
    </source>
</evidence>
<proteinExistence type="inferred from homology"/>
<gene>
    <name evidence="15" type="ORF">PPROV_000583300</name>
</gene>
<dbReference type="GO" id="GO:0000139">
    <property type="term" value="C:Golgi membrane"/>
    <property type="evidence" value="ECO:0007669"/>
    <property type="project" value="UniProtKB-SubCell"/>
</dbReference>
<keyword evidence="8 13" id="KW-1133">Transmembrane helix</keyword>
<keyword evidence="9" id="KW-0333">Golgi apparatus</keyword>
<evidence type="ECO:0000256" key="9">
    <source>
        <dbReference type="ARBA" id="ARBA00023034"/>
    </source>
</evidence>
<feature type="region of interest" description="Disordered" evidence="12">
    <location>
        <begin position="69"/>
        <end position="182"/>
    </location>
</feature>
<dbReference type="Gene3D" id="2.60.40.10">
    <property type="entry name" value="Immunoglobulins"/>
    <property type="match status" value="2"/>
</dbReference>
<dbReference type="PANTHER" id="PTHR46769">
    <property type="entry name" value="POLYCYSTIC KIDNEY AND HEPATIC DISEASE 1 (AUTOSOMAL RECESSIVE)-LIKE 1"/>
    <property type="match status" value="1"/>
</dbReference>
<comment type="subcellular location">
    <subcellularLocation>
        <location evidence="1">Golgi apparatus membrane</location>
        <topology evidence="1">Single-pass type II membrane protein</topology>
    </subcellularLocation>
</comment>
<dbReference type="InterPro" id="IPR038578">
    <property type="entry name" value="GT29-like_sf"/>
</dbReference>
<dbReference type="InterPro" id="IPR013783">
    <property type="entry name" value="Ig-like_fold"/>
</dbReference>
<keyword evidence="3" id="KW-0328">Glycosyltransferase</keyword>
<evidence type="ECO:0000256" key="8">
    <source>
        <dbReference type="ARBA" id="ARBA00022989"/>
    </source>
</evidence>